<sequence>MSDPSEDENPLGPVPAATQPSPQVVIDLPLDIQSSSERGLPWAFADEALDRGRLRPGAYLVAGDASEPVLVRVVEVDADDRVHVWPVGRGPFIPADLNLESDEPGVVWASVPPTGAPAVGALVLAGTAVAWAWTRVQAVREGLLLLELVNTSTAENGFVDITSAEVVDGYVVRLWWADGAIGEVDVEPYLTGAAGTPIRDPSVFAQLTVDPDAGTVVWPGGFDISPALLRRAATLTAEQGRQA</sequence>
<proteinExistence type="predicted"/>
<dbReference type="SUPFAM" id="SSF143880">
    <property type="entry name" value="NE0471 N-terminal domain-like"/>
    <property type="match status" value="1"/>
</dbReference>
<dbReference type="EMBL" id="FNIR01000003">
    <property type="protein sequence ID" value="SDO03151.1"/>
    <property type="molecule type" value="Genomic_DNA"/>
</dbReference>
<organism evidence="2 3">
    <name type="scientific">Klenkia soli</name>
    <dbReference type="NCBI Taxonomy" id="1052260"/>
    <lineage>
        <taxon>Bacteria</taxon>
        <taxon>Bacillati</taxon>
        <taxon>Actinomycetota</taxon>
        <taxon>Actinomycetes</taxon>
        <taxon>Geodermatophilales</taxon>
        <taxon>Geodermatophilaceae</taxon>
        <taxon>Klenkia</taxon>
    </lineage>
</organism>
<dbReference type="InterPro" id="IPR036782">
    <property type="entry name" value="NE0471-like_N"/>
</dbReference>
<dbReference type="STRING" id="1052260.SAMN05660199_01169"/>
<accession>A0A1H0G8H0</accession>
<evidence type="ECO:0000256" key="1">
    <source>
        <dbReference type="SAM" id="MobiDB-lite"/>
    </source>
</evidence>
<dbReference type="InterPro" id="IPR018841">
    <property type="entry name" value="DUF2442"/>
</dbReference>
<dbReference type="RefSeq" id="WP_091241353.1">
    <property type="nucleotide sequence ID" value="NZ_FNIR01000003.1"/>
</dbReference>
<dbReference type="AlphaFoldDB" id="A0A1H0G8H0"/>
<protein>
    <recommendedName>
        <fullName evidence="4">DUF2442 domain-containing protein</fullName>
    </recommendedName>
</protein>
<feature type="region of interest" description="Disordered" evidence="1">
    <location>
        <begin position="1"/>
        <end position="23"/>
    </location>
</feature>
<evidence type="ECO:0000313" key="3">
    <source>
        <dbReference type="Proteomes" id="UP000199088"/>
    </source>
</evidence>
<dbReference type="Gene3D" id="3.30.2020.10">
    <property type="entry name" value="NE0471-like N-terminal domain"/>
    <property type="match status" value="1"/>
</dbReference>
<dbReference type="Proteomes" id="UP000199088">
    <property type="component" value="Unassembled WGS sequence"/>
</dbReference>
<evidence type="ECO:0000313" key="2">
    <source>
        <dbReference type="EMBL" id="SDO03151.1"/>
    </source>
</evidence>
<dbReference type="OrthoDB" id="9803723at2"/>
<gene>
    <name evidence="2" type="ORF">SAMN05660199_01169</name>
</gene>
<evidence type="ECO:0008006" key="4">
    <source>
        <dbReference type="Google" id="ProtNLM"/>
    </source>
</evidence>
<reference evidence="3" key="1">
    <citation type="submission" date="2016-10" db="EMBL/GenBank/DDBJ databases">
        <authorList>
            <person name="Varghese N."/>
            <person name="Submissions S."/>
        </authorList>
    </citation>
    <scope>NUCLEOTIDE SEQUENCE [LARGE SCALE GENOMIC DNA]</scope>
    <source>
        <strain evidence="3">DSM 45843</strain>
    </source>
</reference>
<keyword evidence="3" id="KW-1185">Reference proteome</keyword>
<dbReference type="Pfam" id="PF10387">
    <property type="entry name" value="DUF2442"/>
    <property type="match status" value="1"/>
</dbReference>
<name>A0A1H0G8H0_9ACTN</name>